<dbReference type="InterPro" id="IPR029058">
    <property type="entry name" value="AB_hydrolase_fold"/>
</dbReference>
<accession>A0A6N2T700</accession>
<dbReference type="SUPFAM" id="SSF53474">
    <property type="entry name" value="alpha/beta-Hydrolases"/>
    <property type="match status" value="1"/>
</dbReference>
<dbReference type="Gene3D" id="3.40.50.1820">
    <property type="entry name" value="alpha/beta hydrolase"/>
    <property type="match status" value="1"/>
</dbReference>
<sequence>MAIFRGEIRSRTMEMDTGLAVILPYDSFQEMPPAKTLYLLHGLKQSAGAWLNMSSIGRYAKEHNLAVVMPEVQRSFYTDMEMGLAYFTYVSEELPKLCQKLFRLSPKREDTFVAGLSMGGYGAAKCALARPDVFSAFGSFSGALDIAMLKEGAKYAPQMLPEMQAVFGMDLVLKEQDDLFALAQKAAALPKELRPRAYITCGSDDHGDYIIEQNRKFRDHLSALPLELRYEEFPGGHEWPLWDKSVERAIPFFLGE</sequence>
<keyword evidence="1" id="KW-0378">Hydrolase</keyword>
<dbReference type="GO" id="GO:0018738">
    <property type="term" value="F:S-formylglutathione hydrolase activity"/>
    <property type="evidence" value="ECO:0007669"/>
    <property type="project" value="UniProtKB-EC"/>
</dbReference>
<evidence type="ECO:0000313" key="1">
    <source>
        <dbReference type="EMBL" id="VYT00549.1"/>
    </source>
</evidence>
<organism evidence="1">
    <name type="scientific">uncultured Anaerotruncus sp</name>
    <dbReference type="NCBI Taxonomy" id="905011"/>
    <lineage>
        <taxon>Bacteria</taxon>
        <taxon>Bacillati</taxon>
        <taxon>Bacillota</taxon>
        <taxon>Clostridia</taxon>
        <taxon>Eubacteriales</taxon>
        <taxon>Oscillospiraceae</taxon>
        <taxon>Anaerotruncus</taxon>
        <taxon>environmental samples</taxon>
    </lineage>
</organism>
<dbReference type="Pfam" id="PF00756">
    <property type="entry name" value="Esterase"/>
    <property type="match status" value="1"/>
</dbReference>
<dbReference type="GO" id="GO:0016747">
    <property type="term" value="F:acyltransferase activity, transferring groups other than amino-acyl groups"/>
    <property type="evidence" value="ECO:0007669"/>
    <property type="project" value="TreeGrafter"/>
</dbReference>
<dbReference type="InterPro" id="IPR050583">
    <property type="entry name" value="Mycobacterial_A85_antigen"/>
</dbReference>
<protein>
    <submittedName>
        <fullName evidence="1">S-formylglutathione hydrolase FrmB</fullName>
        <ecNumber evidence="1">3.1.2.12</ecNumber>
    </submittedName>
</protein>
<reference evidence="1" key="1">
    <citation type="submission" date="2019-11" db="EMBL/GenBank/DDBJ databases">
        <authorList>
            <person name="Feng L."/>
        </authorList>
    </citation>
    <scope>NUCLEOTIDE SEQUENCE</scope>
    <source>
        <strain evidence="1">AundefinedLFYP135</strain>
    </source>
</reference>
<dbReference type="InterPro" id="IPR000801">
    <property type="entry name" value="Esterase-like"/>
</dbReference>
<dbReference type="PANTHER" id="PTHR48098">
    <property type="entry name" value="ENTEROCHELIN ESTERASE-RELATED"/>
    <property type="match status" value="1"/>
</dbReference>
<dbReference type="EMBL" id="CACRSL010000003">
    <property type="protein sequence ID" value="VYT00549.1"/>
    <property type="molecule type" value="Genomic_DNA"/>
</dbReference>
<proteinExistence type="predicted"/>
<gene>
    <name evidence="1" type="primary">frmB</name>
    <name evidence="1" type="ORF">AULFYP135_01258</name>
</gene>
<dbReference type="AlphaFoldDB" id="A0A6N2T700"/>
<dbReference type="PANTHER" id="PTHR48098:SF1">
    <property type="entry name" value="DIACYLGLYCEROL ACYLTRANSFERASE_MYCOLYLTRANSFERASE AG85A"/>
    <property type="match status" value="1"/>
</dbReference>
<dbReference type="EC" id="3.1.2.12" evidence="1"/>
<name>A0A6N2T700_9FIRM</name>